<protein>
    <submittedName>
        <fullName evidence="2">Uncharacterized protein</fullName>
    </submittedName>
</protein>
<dbReference type="AlphaFoldDB" id="A0A151P8Q4"/>
<reference evidence="2 3" key="1">
    <citation type="journal article" date="2012" name="Genome Biol.">
        <title>Sequencing three crocodilian genomes to illuminate the evolution of archosaurs and amniotes.</title>
        <authorList>
            <person name="St John J.A."/>
            <person name="Braun E.L."/>
            <person name="Isberg S.R."/>
            <person name="Miles L.G."/>
            <person name="Chong A.Y."/>
            <person name="Gongora J."/>
            <person name="Dalzell P."/>
            <person name="Moran C."/>
            <person name="Bed'hom B."/>
            <person name="Abzhanov A."/>
            <person name="Burgess S.C."/>
            <person name="Cooksey A.M."/>
            <person name="Castoe T.A."/>
            <person name="Crawford N.G."/>
            <person name="Densmore L.D."/>
            <person name="Drew J.C."/>
            <person name="Edwards S.V."/>
            <person name="Faircloth B.C."/>
            <person name="Fujita M.K."/>
            <person name="Greenwold M.J."/>
            <person name="Hoffmann F.G."/>
            <person name="Howard J.M."/>
            <person name="Iguchi T."/>
            <person name="Janes D.E."/>
            <person name="Khan S.Y."/>
            <person name="Kohno S."/>
            <person name="de Koning A.J."/>
            <person name="Lance S.L."/>
            <person name="McCarthy F.M."/>
            <person name="McCormack J.E."/>
            <person name="Merchant M.E."/>
            <person name="Peterson D.G."/>
            <person name="Pollock D.D."/>
            <person name="Pourmand N."/>
            <person name="Raney B.J."/>
            <person name="Roessler K.A."/>
            <person name="Sanford J.R."/>
            <person name="Sawyer R.H."/>
            <person name="Schmidt C.J."/>
            <person name="Triplett E.W."/>
            <person name="Tuberville T.D."/>
            <person name="Venegas-Anaya M."/>
            <person name="Howard J.T."/>
            <person name="Jarvis E.D."/>
            <person name="Guillette L.J.Jr."/>
            <person name="Glenn T.C."/>
            <person name="Green R.E."/>
            <person name="Ray D.A."/>
        </authorList>
    </citation>
    <scope>NUCLEOTIDE SEQUENCE [LARGE SCALE GENOMIC DNA]</scope>
    <source>
        <strain evidence="2">KSC_2009_1</strain>
    </source>
</reference>
<feature type="region of interest" description="Disordered" evidence="1">
    <location>
        <begin position="34"/>
        <end position="57"/>
    </location>
</feature>
<dbReference type="Proteomes" id="UP000050525">
    <property type="component" value="Unassembled WGS sequence"/>
</dbReference>
<sequence>MTSGLGARAPTCAALNKSSLWPCHTAFSDSRVNRRFESDTHSGGSSGGGSPAAAAAAAAAGPPASTFFLMHRKSSSQSIAALSRKRGKSSRQAAAWARRCQLLSDHQLEMSGAHRQI</sequence>
<name>A0A151P8Q4_ALLMI</name>
<comment type="caution">
    <text evidence="2">The sequence shown here is derived from an EMBL/GenBank/DDBJ whole genome shotgun (WGS) entry which is preliminary data.</text>
</comment>
<organism evidence="2 3">
    <name type="scientific">Alligator mississippiensis</name>
    <name type="common">American alligator</name>
    <dbReference type="NCBI Taxonomy" id="8496"/>
    <lineage>
        <taxon>Eukaryota</taxon>
        <taxon>Metazoa</taxon>
        <taxon>Chordata</taxon>
        <taxon>Craniata</taxon>
        <taxon>Vertebrata</taxon>
        <taxon>Euteleostomi</taxon>
        <taxon>Archelosauria</taxon>
        <taxon>Archosauria</taxon>
        <taxon>Crocodylia</taxon>
        <taxon>Alligatoridae</taxon>
        <taxon>Alligatorinae</taxon>
        <taxon>Alligator</taxon>
    </lineage>
</organism>
<gene>
    <name evidence="2" type="ORF">Y1Q_0015084</name>
</gene>
<evidence type="ECO:0000313" key="2">
    <source>
        <dbReference type="EMBL" id="KYO45412.1"/>
    </source>
</evidence>
<keyword evidence="3" id="KW-1185">Reference proteome</keyword>
<accession>A0A151P8Q4</accession>
<dbReference type="EMBL" id="AKHW03000563">
    <property type="protein sequence ID" value="KYO45412.1"/>
    <property type="molecule type" value="Genomic_DNA"/>
</dbReference>
<evidence type="ECO:0000256" key="1">
    <source>
        <dbReference type="SAM" id="MobiDB-lite"/>
    </source>
</evidence>
<evidence type="ECO:0000313" key="3">
    <source>
        <dbReference type="Proteomes" id="UP000050525"/>
    </source>
</evidence>
<proteinExistence type="predicted"/>